<organism evidence="1 2">
    <name type="scientific">Moniliophthora roreri (strain MCA 2997)</name>
    <name type="common">Cocoa frosty pod rot fungus</name>
    <name type="synonym">Crinipellis roreri</name>
    <dbReference type="NCBI Taxonomy" id="1381753"/>
    <lineage>
        <taxon>Eukaryota</taxon>
        <taxon>Fungi</taxon>
        <taxon>Dikarya</taxon>
        <taxon>Basidiomycota</taxon>
        <taxon>Agaricomycotina</taxon>
        <taxon>Agaricomycetes</taxon>
        <taxon>Agaricomycetidae</taxon>
        <taxon>Agaricales</taxon>
        <taxon>Marasmiineae</taxon>
        <taxon>Marasmiaceae</taxon>
        <taxon>Moniliophthora</taxon>
    </lineage>
</organism>
<feature type="non-terminal residue" evidence="1">
    <location>
        <position position="182"/>
    </location>
</feature>
<gene>
    <name evidence="1" type="ORF">Moror_13735</name>
</gene>
<dbReference type="EMBL" id="AWSO01000455">
    <property type="protein sequence ID" value="ESK90352.1"/>
    <property type="molecule type" value="Genomic_DNA"/>
</dbReference>
<protein>
    <submittedName>
        <fullName evidence="1">Uncharacterized protein</fullName>
    </submittedName>
</protein>
<evidence type="ECO:0000313" key="2">
    <source>
        <dbReference type="Proteomes" id="UP000017559"/>
    </source>
</evidence>
<dbReference type="Proteomes" id="UP000017559">
    <property type="component" value="Unassembled WGS sequence"/>
</dbReference>
<dbReference type="OrthoDB" id="3111492at2759"/>
<sequence length="182" mass="20762">MVGGRRSPQASPCPIQHIDTLDDGASVLLWYLECVKNESKSRLPSHSSCCTLLSEHDNLLDLLKNAHSTRDYFALDSSELIHRQRFSWSSQFEDARRVLNQILETEVIQQVVVGEDSRRIWTPEDENDPDSDIIDHIRDLCIPHIQESPPLPLIILHNLGSFQESPLLQKRLDNIFSPGQDT</sequence>
<accession>V2X9C9</accession>
<dbReference type="KEGG" id="mrr:Moror_13735"/>
<keyword evidence="2" id="KW-1185">Reference proteome</keyword>
<proteinExistence type="predicted"/>
<dbReference type="HOGENOM" id="CLU_1492538_0_0_1"/>
<name>V2X9C9_MONRO</name>
<comment type="caution">
    <text evidence="1">The sequence shown here is derived from an EMBL/GenBank/DDBJ whole genome shotgun (WGS) entry which is preliminary data.</text>
</comment>
<evidence type="ECO:0000313" key="1">
    <source>
        <dbReference type="EMBL" id="ESK90352.1"/>
    </source>
</evidence>
<reference evidence="1 2" key="1">
    <citation type="journal article" date="2014" name="BMC Genomics">
        <title>Genome and secretome analysis of the hemibiotrophic fungal pathogen, Moniliophthora roreri, which causes frosty pod rot disease of cacao: mechanisms of the biotrophic and necrotrophic phases.</title>
        <authorList>
            <person name="Meinhardt L.W."/>
            <person name="Costa G.G.L."/>
            <person name="Thomazella D.P.T."/>
            <person name="Teixeira P.J.P.L."/>
            <person name="Carazzolle M.F."/>
            <person name="Schuster S.C."/>
            <person name="Carlson J.E."/>
            <person name="Guiltinan M.J."/>
            <person name="Mieczkowski P."/>
            <person name="Farmer A."/>
            <person name="Ramaraj T."/>
            <person name="Crozier J."/>
            <person name="Davis R.E."/>
            <person name="Shao J."/>
            <person name="Melnick R.L."/>
            <person name="Pereira G.A.G."/>
            <person name="Bailey B.A."/>
        </authorList>
    </citation>
    <scope>NUCLEOTIDE SEQUENCE [LARGE SCALE GENOMIC DNA]</scope>
    <source>
        <strain evidence="1 2">MCA 2997</strain>
    </source>
</reference>
<dbReference type="AlphaFoldDB" id="V2X9C9"/>